<keyword evidence="3" id="KW-0862">Zinc</keyword>
<dbReference type="PROSITE" id="PS50178">
    <property type="entry name" value="ZF_FYVE"/>
    <property type="match status" value="1"/>
</dbReference>
<dbReference type="Pfam" id="PF01363">
    <property type="entry name" value="FYVE"/>
    <property type="match status" value="1"/>
</dbReference>
<dbReference type="InterPro" id="IPR047335">
    <property type="entry name" value="RUFY1-3"/>
</dbReference>
<accession>A0A2G8LG50</accession>
<dbReference type="AlphaFoldDB" id="A0A2G8LG50"/>
<evidence type="ECO:0000256" key="1">
    <source>
        <dbReference type="ARBA" id="ARBA00022723"/>
    </source>
</evidence>
<keyword evidence="9" id="KW-1185">Reference proteome</keyword>
<dbReference type="PANTHER" id="PTHR45956:SF6">
    <property type="entry name" value="RUN DOMAIN-CONTAINING PROTEIN"/>
    <property type="match status" value="1"/>
</dbReference>
<evidence type="ECO:0000313" key="8">
    <source>
        <dbReference type="EMBL" id="PIK59225.1"/>
    </source>
</evidence>
<comment type="caution">
    <text evidence="8">The sequence shown here is derived from an EMBL/GenBank/DDBJ whole genome shotgun (WGS) entry which is preliminary data.</text>
</comment>
<dbReference type="EMBL" id="MRZV01000089">
    <property type="protein sequence ID" value="PIK59225.1"/>
    <property type="molecule type" value="Genomic_DNA"/>
</dbReference>
<gene>
    <name evidence="8" type="ORF">BSL78_03864</name>
</gene>
<keyword evidence="2 5" id="KW-0863">Zinc-finger</keyword>
<dbReference type="Gene3D" id="3.30.40.10">
    <property type="entry name" value="Zinc/RING finger domain, C3HC4 (zinc finger)"/>
    <property type="match status" value="1"/>
</dbReference>
<dbReference type="CDD" id="cd15721">
    <property type="entry name" value="FYVE_RUFY1_like"/>
    <property type="match status" value="1"/>
</dbReference>
<dbReference type="PANTHER" id="PTHR45956">
    <property type="entry name" value="RUN AND FYVE DOMAIN-CONTAINING PROTEIN 2-LIKE PROTEIN"/>
    <property type="match status" value="1"/>
</dbReference>
<dbReference type="InterPro" id="IPR000306">
    <property type="entry name" value="Znf_FYVE"/>
</dbReference>
<dbReference type="SUPFAM" id="SSF57903">
    <property type="entry name" value="FYVE/PHD zinc finger"/>
    <property type="match status" value="1"/>
</dbReference>
<proteinExistence type="predicted"/>
<reference evidence="8 9" key="1">
    <citation type="journal article" date="2017" name="PLoS Biol.">
        <title>The sea cucumber genome provides insights into morphological evolution and visceral regeneration.</title>
        <authorList>
            <person name="Zhang X."/>
            <person name="Sun L."/>
            <person name="Yuan J."/>
            <person name="Sun Y."/>
            <person name="Gao Y."/>
            <person name="Zhang L."/>
            <person name="Li S."/>
            <person name="Dai H."/>
            <person name="Hamel J.F."/>
            <person name="Liu C."/>
            <person name="Yu Y."/>
            <person name="Liu S."/>
            <person name="Lin W."/>
            <person name="Guo K."/>
            <person name="Jin S."/>
            <person name="Xu P."/>
            <person name="Storey K.B."/>
            <person name="Huan P."/>
            <person name="Zhang T."/>
            <person name="Zhou Y."/>
            <person name="Zhang J."/>
            <person name="Lin C."/>
            <person name="Li X."/>
            <person name="Xing L."/>
            <person name="Huo D."/>
            <person name="Sun M."/>
            <person name="Wang L."/>
            <person name="Mercier A."/>
            <person name="Li F."/>
            <person name="Yang H."/>
            <person name="Xiang J."/>
        </authorList>
    </citation>
    <scope>NUCLEOTIDE SEQUENCE [LARGE SCALE GENOMIC DNA]</scope>
    <source>
        <strain evidence="8">Shaxun</strain>
        <tissue evidence="8">Muscle</tissue>
    </source>
</reference>
<evidence type="ECO:0000256" key="6">
    <source>
        <dbReference type="SAM" id="Coils"/>
    </source>
</evidence>
<name>A0A2G8LG50_STIJA</name>
<dbReference type="OrthoDB" id="79871at2759"/>
<feature type="coiled-coil region" evidence="6">
    <location>
        <begin position="205"/>
        <end position="232"/>
    </location>
</feature>
<dbReference type="Gene3D" id="1.20.5.340">
    <property type="match status" value="1"/>
</dbReference>
<protein>
    <submittedName>
        <fullName evidence="8">Putative RUN and FYVE domain-containing protein 2-like</fullName>
    </submittedName>
</protein>
<dbReference type="InterPro" id="IPR011011">
    <property type="entry name" value="Znf_FYVE_PHD"/>
</dbReference>
<feature type="coiled-coil region" evidence="6">
    <location>
        <begin position="43"/>
        <end position="162"/>
    </location>
</feature>
<dbReference type="Proteomes" id="UP000230750">
    <property type="component" value="Unassembled WGS sequence"/>
</dbReference>
<dbReference type="GO" id="GO:0005737">
    <property type="term" value="C:cytoplasm"/>
    <property type="evidence" value="ECO:0007669"/>
    <property type="project" value="TreeGrafter"/>
</dbReference>
<keyword evidence="1" id="KW-0479">Metal-binding</keyword>
<organism evidence="8 9">
    <name type="scientific">Stichopus japonicus</name>
    <name type="common">Sea cucumber</name>
    <dbReference type="NCBI Taxonomy" id="307972"/>
    <lineage>
        <taxon>Eukaryota</taxon>
        <taxon>Metazoa</taxon>
        <taxon>Echinodermata</taxon>
        <taxon>Eleutherozoa</taxon>
        <taxon>Echinozoa</taxon>
        <taxon>Holothuroidea</taxon>
        <taxon>Aspidochirotacea</taxon>
        <taxon>Aspidochirotida</taxon>
        <taxon>Stichopodidae</taxon>
        <taxon>Apostichopus</taxon>
    </lineage>
</organism>
<evidence type="ECO:0000259" key="7">
    <source>
        <dbReference type="PROSITE" id="PS50178"/>
    </source>
</evidence>
<evidence type="ECO:0000256" key="3">
    <source>
        <dbReference type="ARBA" id="ARBA00022833"/>
    </source>
</evidence>
<dbReference type="STRING" id="307972.A0A2G8LG50"/>
<evidence type="ECO:0000256" key="2">
    <source>
        <dbReference type="ARBA" id="ARBA00022771"/>
    </source>
</evidence>
<dbReference type="InterPro" id="IPR017455">
    <property type="entry name" value="Znf_FYVE-rel"/>
</dbReference>
<evidence type="ECO:0000256" key="5">
    <source>
        <dbReference type="PROSITE-ProRule" id="PRU00091"/>
    </source>
</evidence>
<dbReference type="SMART" id="SM00064">
    <property type="entry name" value="FYVE"/>
    <property type="match status" value="1"/>
</dbReference>
<feature type="domain" description="FYVE-type" evidence="7">
    <location>
        <begin position="359"/>
        <end position="417"/>
    </location>
</feature>
<keyword evidence="4 6" id="KW-0175">Coiled coil</keyword>
<feature type="coiled-coil region" evidence="6">
    <location>
        <begin position="275"/>
        <end position="333"/>
    </location>
</feature>
<dbReference type="SUPFAM" id="SSF57997">
    <property type="entry name" value="Tropomyosin"/>
    <property type="match status" value="1"/>
</dbReference>
<evidence type="ECO:0000256" key="4">
    <source>
        <dbReference type="ARBA" id="ARBA00023054"/>
    </source>
</evidence>
<dbReference type="GO" id="GO:0008270">
    <property type="term" value="F:zinc ion binding"/>
    <property type="evidence" value="ECO:0007669"/>
    <property type="project" value="UniProtKB-KW"/>
</dbReference>
<evidence type="ECO:0000313" key="9">
    <source>
        <dbReference type="Proteomes" id="UP000230750"/>
    </source>
</evidence>
<sequence length="423" mass="48784">MSIFLGNFDSSPSINLAAVLDLLIHQINLAAVLDQKNYLEEHNRHLTSQVQVLQARIKNLEEGNRSMKEELAKANNDIISLQTENQQLRNENLNIHETVEKKLKIAKQDIEVERETYQTSRSGLNEMYTDAKEKLQSEADRRQEIEQELELQKTLKTEMEMAMQLMEKDIHEKQDSVISLRKQLEEIKNINLGLYSKVQATASTIEHKTNLVSKLEQKTNQMEETIYKLEDRLKRCNSDKVAAEETARKLGQALADKDSKCSALQADLKIESEWKASLRADLDREKELVEKLQDDVREMEKLKKEIVELSEQHRQLRKTCEEQEETLADMGSKLSDKVLSLEGMRETVQQAETRVWADDERVKDCTKCKKAFSVARRKHHCRSCGGIFCYQCSENTMPLPSFAKPVRVCDICFSDFNSRNSSA</sequence>
<dbReference type="InterPro" id="IPR013083">
    <property type="entry name" value="Znf_RING/FYVE/PHD"/>
</dbReference>